<evidence type="ECO:0000313" key="2">
    <source>
        <dbReference type="EMBL" id="TYB31852.1"/>
    </source>
</evidence>
<dbReference type="PANTHER" id="PTHR13696">
    <property type="entry name" value="P-LOOP CONTAINING NUCLEOSIDE TRIPHOSPHATE HYDROLASE"/>
    <property type="match status" value="1"/>
</dbReference>
<dbReference type="Pfam" id="PF13614">
    <property type="entry name" value="AAA_31"/>
    <property type="match status" value="1"/>
</dbReference>
<dbReference type="InterPro" id="IPR025669">
    <property type="entry name" value="AAA_dom"/>
</dbReference>
<keyword evidence="3" id="KW-1185">Reference proteome</keyword>
<dbReference type="FunFam" id="3.40.50.300:FF:000285">
    <property type="entry name" value="Sporulation initiation inhibitor Soj"/>
    <property type="match status" value="1"/>
</dbReference>
<dbReference type="EMBL" id="VSIX01000026">
    <property type="protein sequence ID" value="TYB31852.1"/>
    <property type="molecule type" value="Genomic_DNA"/>
</dbReference>
<sequence>MGKVVSIVNQKGGVGKTTTAVNMAACLAVKNQKVLLIDIDPQANAVSGVGVDKESIDLSIYDILINNEQIEDVIIDTGIKNLKMVPSEGALSGARIELVNVLNRERILKKNIEKIKEDYDYVVVDCPPSLGILTINALVASDSIVIPIQCEYYALEGVAQLMHTFNLIRDNLNEDLEVEGVLLTMFDTRINLAHQVEEDIRKFFQEKVYKTKIPRNVKVSEAPSFGLPVIFYDVKSKGAVSYMDFVEEVLQSEEKESIGERS</sequence>
<accession>A0A5D0MHH8</accession>
<dbReference type="InterPro" id="IPR027417">
    <property type="entry name" value="P-loop_NTPase"/>
</dbReference>
<evidence type="ECO:0000313" key="3">
    <source>
        <dbReference type="Proteomes" id="UP000324143"/>
    </source>
</evidence>
<dbReference type="PANTHER" id="PTHR13696:SF52">
    <property type="entry name" value="PARA FAMILY PROTEIN CT_582"/>
    <property type="match status" value="1"/>
</dbReference>
<dbReference type="InterPro" id="IPR050678">
    <property type="entry name" value="DNA_Partitioning_ATPase"/>
</dbReference>
<dbReference type="SUPFAM" id="SSF52540">
    <property type="entry name" value="P-loop containing nucleoside triphosphate hydrolases"/>
    <property type="match status" value="1"/>
</dbReference>
<comment type="caution">
    <text evidence="2">The sequence shown here is derived from an EMBL/GenBank/DDBJ whole genome shotgun (WGS) entry which is preliminary data.</text>
</comment>
<protein>
    <submittedName>
        <fullName evidence="2">ParA family protein</fullName>
    </submittedName>
</protein>
<dbReference type="AlphaFoldDB" id="A0A5D0MHH8"/>
<feature type="domain" description="AAA" evidence="1">
    <location>
        <begin position="3"/>
        <end position="178"/>
    </location>
</feature>
<dbReference type="CDD" id="cd02042">
    <property type="entry name" value="ParAB_family"/>
    <property type="match status" value="1"/>
</dbReference>
<proteinExistence type="predicted"/>
<dbReference type="Proteomes" id="UP000324143">
    <property type="component" value="Unassembled WGS sequence"/>
</dbReference>
<dbReference type="Gene3D" id="3.40.50.300">
    <property type="entry name" value="P-loop containing nucleotide triphosphate hydrolases"/>
    <property type="match status" value="1"/>
</dbReference>
<gene>
    <name evidence="2" type="ORF">FXF47_01925</name>
</gene>
<reference evidence="2" key="1">
    <citation type="submission" date="2019-08" db="EMBL/GenBank/DDBJ databases">
        <title>Genomic characterization of a novel candidate phylum (ARYD3) from a high temperature, high salinity tertiary oil reservoir in north central Oklahoma, USA.</title>
        <authorList>
            <person name="Youssef N.H."/>
            <person name="Yadav A."/>
            <person name="Elshahed M.S."/>
        </authorList>
    </citation>
    <scope>NUCLEOTIDE SEQUENCE [LARGE SCALE GENOMIC DNA]</scope>
    <source>
        <strain evidence="2">ARYD3</strain>
    </source>
</reference>
<evidence type="ECO:0000259" key="1">
    <source>
        <dbReference type="Pfam" id="PF13614"/>
    </source>
</evidence>
<name>A0A5D0MHH8_9BACT</name>
<organism evidence="2 3">
    <name type="scientific">Candidatus Mcinerneyibacterium aminivorans</name>
    <dbReference type="NCBI Taxonomy" id="2703815"/>
    <lineage>
        <taxon>Bacteria</taxon>
        <taxon>Candidatus Macinerneyibacteriota</taxon>
        <taxon>Candidatus Mcinerneyibacteria</taxon>
        <taxon>Candidatus Mcinerneyibacteriales</taxon>
        <taxon>Candidatus Mcinerneyibacteriaceae</taxon>
        <taxon>Candidatus Mcinerneyibacterium</taxon>
    </lineage>
</organism>